<reference evidence="2" key="1">
    <citation type="journal article" date="2019" name="Int. J. Syst. Evol. Microbiol.">
        <title>The Global Catalogue of Microorganisms (GCM) 10K type strain sequencing project: providing services to taxonomists for standard genome sequencing and annotation.</title>
        <authorList>
            <consortium name="The Broad Institute Genomics Platform"/>
            <consortium name="The Broad Institute Genome Sequencing Center for Infectious Disease"/>
            <person name="Wu L."/>
            <person name="Ma J."/>
        </authorList>
    </citation>
    <scope>NUCLEOTIDE SEQUENCE [LARGE SCALE GENOMIC DNA]</scope>
    <source>
        <strain evidence="2">JCM 16702</strain>
    </source>
</reference>
<dbReference type="RefSeq" id="WP_344942281.1">
    <property type="nucleotide sequence ID" value="NZ_BAAAZG010000002.1"/>
</dbReference>
<evidence type="ECO:0000313" key="2">
    <source>
        <dbReference type="Proteomes" id="UP001500683"/>
    </source>
</evidence>
<dbReference type="EMBL" id="BAAAZG010000002">
    <property type="protein sequence ID" value="GAA4061659.1"/>
    <property type="molecule type" value="Genomic_DNA"/>
</dbReference>
<comment type="caution">
    <text evidence="1">The sequence shown here is derived from an EMBL/GenBank/DDBJ whole genome shotgun (WGS) entry which is preliminary data.</text>
</comment>
<keyword evidence="2" id="KW-1185">Reference proteome</keyword>
<protein>
    <submittedName>
        <fullName evidence="1">Uncharacterized protein</fullName>
    </submittedName>
</protein>
<evidence type="ECO:0000313" key="1">
    <source>
        <dbReference type="EMBL" id="GAA4061659.1"/>
    </source>
</evidence>
<proteinExistence type="predicted"/>
<gene>
    <name evidence="1" type="ORF">GCM10022214_13370</name>
</gene>
<organism evidence="1 2">
    <name type="scientific">Actinomadura miaoliensis</name>
    <dbReference type="NCBI Taxonomy" id="430685"/>
    <lineage>
        <taxon>Bacteria</taxon>
        <taxon>Bacillati</taxon>
        <taxon>Actinomycetota</taxon>
        <taxon>Actinomycetes</taxon>
        <taxon>Streptosporangiales</taxon>
        <taxon>Thermomonosporaceae</taxon>
        <taxon>Actinomadura</taxon>
    </lineage>
</organism>
<dbReference type="Proteomes" id="UP001500683">
    <property type="component" value="Unassembled WGS sequence"/>
</dbReference>
<sequence>MPQGRPSTSALHGVWATLRRYADAGAAVLVITHDVPMLTSAKIADATGPAFYRATACVFYPDIVHLRAMASGGRR</sequence>
<accession>A0ABP7V882</accession>
<name>A0ABP7V882_9ACTN</name>